<dbReference type="CDD" id="cd04868">
    <property type="entry name" value="ACT_AK-like"/>
    <property type="match status" value="1"/>
</dbReference>
<sequence>MALGNGEISSLSDTVRKEINTLPHVKTGLSEGIINYSALARNLMPSLSKRLNKNLNEESVIVAIKRYADELSVTPLGSNYLEMFANSELTLQDNMAYAHFHKNDRLVKKVEELFLEENWKVGEMRIFIQGADQVMLIAKRSKVDELSTEFEADRLFALMDIALLSFRMPLQAYSLYGVIAEVTRQLAQKGISVEMVTSASDLHFLVEEKDAERAYSTLKAIIKNAQSLVEGKGK</sequence>
<dbReference type="InterPro" id="IPR055945">
    <property type="entry name" value="DUF7523"/>
</dbReference>
<protein>
    <submittedName>
        <fullName evidence="2">ACT domain-containing protein</fullName>
    </submittedName>
</protein>
<dbReference type="AlphaFoldDB" id="A0A7J4IUP1"/>
<dbReference type="Proteomes" id="UP000565078">
    <property type="component" value="Unassembled WGS sequence"/>
</dbReference>
<dbReference type="InterPro" id="IPR027795">
    <property type="entry name" value="CASTOR_ACT_dom"/>
</dbReference>
<dbReference type="InterPro" id="IPR045865">
    <property type="entry name" value="ACT-like_dom_sf"/>
</dbReference>
<comment type="caution">
    <text evidence="2">The sequence shown here is derived from an EMBL/GenBank/DDBJ whole genome shotgun (WGS) entry which is preliminary data.</text>
</comment>
<dbReference type="Pfam" id="PF24367">
    <property type="entry name" value="DUF7523"/>
    <property type="match status" value="1"/>
</dbReference>
<dbReference type="EMBL" id="DUGC01000023">
    <property type="protein sequence ID" value="HIH09258.1"/>
    <property type="molecule type" value="Genomic_DNA"/>
</dbReference>
<name>A0A7J4IUP1_9ARCH</name>
<evidence type="ECO:0000259" key="1">
    <source>
        <dbReference type="Pfam" id="PF13840"/>
    </source>
</evidence>
<organism evidence="2 3">
    <name type="scientific">Candidatus Iainarchaeum sp</name>
    <dbReference type="NCBI Taxonomy" id="3101447"/>
    <lineage>
        <taxon>Archaea</taxon>
        <taxon>Candidatus Iainarchaeota</taxon>
        <taxon>Candidatus Iainarchaeia</taxon>
        <taxon>Candidatus Iainarchaeales</taxon>
        <taxon>Candidatus Iainarchaeaceae</taxon>
        <taxon>Candidatus Iainarchaeum</taxon>
    </lineage>
</organism>
<evidence type="ECO:0000313" key="2">
    <source>
        <dbReference type="EMBL" id="HIH09258.1"/>
    </source>
</evidence>
<accession>A0A7J4IUP1</accession>
<feature type="domain" description="CASTOR ACT" evidence="1">
    <location>
        <begin position="162"/>
        <end position="219"/>
    </location>
</feature>
<gene>
    <name evidence="2" type="ORF">HA254_01165</name>
</gene>
<evidence type="ECO:0000313" key="3">
    <source>
        <dbReference type="Proteomes" id="UP000565078"/>
    </source>
</evidence>
<dbReference type="SUPFAM" id="SSF55021">
    <property type="entry name" value="ACT-like"/>
    <property type="match status" value="1"/>
</dbReference>
<proteinExistence type="predicted"/>
<dbReference type="Gene3D" id="3.30.2130.10">
    <property type="entry name" value="VC0802-like"/>
    <property type="match status" value="1"/>
</dbReference>
<dbReference type="Pfam" id="PF13840">
    <property type="entry name" value="ACT_7"/>
    <property type="match status" value="1"/>
</dbReference>
<reference evidence="3" key="1">
    <citation type="journal article" date="2020" name="bioRxiv">
        <title>A rank-normalized archaeal taxonomy based on genome phylogeny resolves widespread incomplete and uneven classifications.</title>
        <authorList>
            <person name="Rinke C."/>
            <person name="Chuvochina M."/>
            <person name="Mussig A.J."/>
            <person name="Chaumeil P.-A."/>
            <person name="Waite D.W."/>
            <person name="Whitman W.B."/>
            <person name="Parks D.H."/>
            <person name="Hugenholtz P."/>
        </authorList>
    </citation>
    <scope>NUCLEOTIDE SEQUENCE [LARGE SCALE GENOMIC DNA]</scope>
</reference>